<dbReference type="Gene3D" id="3.60.21.10">
    <property type="match status" value="1"/>
</dbReference>
<feature type="domain" description="Calcineurin-like phosphoesterase" evidence="4">
    <location>
        <begin position="639"/>
        <end position="854"/>
    </location>
</feature>
<feature type="compositionally biased region" description="Low complexity" evidence="3">
    <location>
        <begin position="471"/>
        <end position="487"/>
    </location>
</feature>
<dbReference type="CDD" id="cd07406">
    <property type="entry name" value="MPP_CG11883_N"/>
    <property type="match status" value="1"/>
</dbReference>
<dbReference type="GO" id="GO:0009166">
    <property type="term" value="P:nucleotide catabolic process"/>
    <property type="evidence" value="ECO:0007669"/>
    <property type="project" value="InterPro"/>
</dbReference>
<evidence type="ECO:0000256" key="2">
    <source>
        <dbReference type="ARBA" id="ARBA00022729"/>
    </source>
</evidence>
<dbReference type="STRING" id="573508.A0A1E3BN84"/>
<dbReference type="PANTHER" id="PTHR11575">
    <property type="entry name" value="5'-NUCLEOTIDASE-RELATED"/>
    <property type="match status" value="1"/>
</dbReference>
<feature type="compositionally biased region" description="Polar residues" evidence="3">
    <location>
        <begin position="510"/>
        <end position="522"/>
    </location>
</feature>
<dbReference type="PANTHER" id="PTHR11575:SF48">
    <property type="entry name" value="5'-NUCLEOTIDASE"/>
    <property type="match status" value="1"/>
</dbReference>
<comment type="caution">
    <text evidence="6">The sequence shown here is derived from an EMBL/GenBank/DDBJ whole genome shotgun (WGS) entry which is preliminary data.</text>
</comment>
<evidence type="ECO:0000313" key="7">
    <source>
        <dbReference type="Proteomes" id="UP000094569"/>
    </source>
</evidence>
<dbReference type="InterPro" id="IPR013078">
    <property type="entry name" value="His_Pase_superF_clade-1"/>
</dbReference>
<evidence type="ECO:0000313" key="6">
    <source>
        <dbReference type="EMBL" id="ODM22430.1"/>
    </source>
</evidence>
<dbReference type="Pfam" id="PF02872">
    <property type="entry name" value="5_nucleotid_C"/>
    <property type="match status" value="1"/>
</dbReference>
<dbReference type="GO" id="GO:0016787">
    <property type="term" value="F:hydrolase activity"/>
    <property type="evidence" value="ECO:0007669"/>
    <property type="project" value="InterPro"/>
</dbReference>
<accession>A0A1E3BN84</accession>
<evidence type="ECO:0000259" key="4">
    <source>
        <dbReference type="Pfam" id="PF00149"/>
    </source>
</evidence>
<protein>
    <recommendedName>
        <fullName evidence="8">5'-Nucleotidase C-terminal domain-containing protein</fullName>
    </recommendedName>
</protein>
<dbReference type="InterPro" id="IPR008334">
    <property type="entry name" value="5'-Nucleotdase_C"/>
</dbReference>
<feature type="region of interest" description="Disordered" evidence="3">
    <location>
        <begin position="58"/>
        <end position="101"/>
    </location>
</feature>
<evidence type="ECO:0000256" key="1">
    <source>
        <dbReference type="ARBA" id="ARBA00006654"/>
    </source>
</evidence>
<organism evidence="6 7">
    <name type="scientific">Aspergillus cristatus</name>
    <name type="common">Chinese Fuzhuan brick tea-fermentation fungus</name>
    <name type="synonym">Eurotium cristatum</name>
    <dbReference type="NCBI Taxonomy" id="573508"/>
    <lineage>
        <taxon>Eukaryota</taxon>
        <taxon>Fungi</taxon>
        <taxon>Dikarya</taxon>
        <taxon>Ascomycota</taxon>
        <taxon>Pezizomycotina</taxon>
        <taxon>Eurotiomycetes</taxon>
        <taxon>Eurotiomycetidae</taxon>
        <taxon>Eurotiales</taxon>
        <taxon>Aspergillaceae</taxon>
        <taxon>Aspergillus</taxon>
        <taxon>Aspergillus subgen. Aspergillus</taxon>
    </lineage>
</organism>
<feature type="compositionally biased region" description="Low complexity" evidence="3">
    <location>
        <begin position="74"/>
        <end position="92"/>
    </location>
</feature>
<dbReference type="SUPFAM" id="SSF56300">
    <property type="entry name" value="Metallo-dependent phosphatases"/>
    <property type="match status" value="1"/>
</dbReference>
<dbReference type="Gene3D" id="3.40.50.1240">
    <property type="entry name" value="Phosphoglycerate mutase-like"/>
    <property type="match status" value="2"/>
</dbReference>
<feature type="region of interest" description="Disordered" evidence="3">
    <location>
        <begin position="201"/>
        <end position="245"/>
    </location>
</feature>
<dbReference type="InterPro" id="IPR006179">
    <property type="entry name" value="5_nucleotidase/apyrase"/>
</dbReference>
<dbReference type="PRINTS" id="PR01607">
    <property type="entry name" value="APYRASEFAMLY"/>
</dbReference>
<proteinExistence type="inferred from homology"/>
<dbReference type="InterPro" id="IPR036907">
    <property type="entry name" value="5'-Nucleotdase_C_sf"/>
</dbReference>
<dbReference type="Proteomes" id="UP000094569">
    <property type="component" value="Unassembled WGS sequence"/>
</dbReference>
<dbReference type="VEuPathDB" id="FungiDB:SI65_00018"/>
<dbReference type="InterPro" id="IPR004843">
    <property type="entry name" value="Calcineurin-like_PHP"/>
</dbReference>
<evidence type="ECO:0008006" key="8">
    <source>
        <dbReference type="Google" id="ProtNLM"/>
    </source>
</evidence>
<dbReference type="EMBL" id="JXNT01000001">
    <property type="protein sequence ID" value="ODM22430.1"/>
    <property type="molecule type" value="Genomic_DNA"/>
</dbReference>
<dbReference type="SUPFAM" id="SSF55816">
    <property type="entry name" value="5'-nucleotidase (syn. UDP-sugar hydrolase), C-terminal domain"/>
    <property type="match status" value="1"/>
</dbReference>
<dbReference type="SUPFAM" id="SSF53254">
    <property type="entry name" value="Phosphoglycerate mutase-like"/>
    <property type="match status" value="1"/>
</dbReference>
<dbReference type="SMART" id="SM00855">
    <property type="entry name" value="PGAM"/>
    <property type="match status" value="1"/>
</dbReference>
<feature type="compositionally biased region" description="Polar residues" evidence="3">
    <location>
        <begin position="58"/>
        <end position="73"/>
    </location>
</feature>
<feature type="region of interest" description="Disordered" evidence="3">
    <location>
        <begin position="460"/>
        <end position="544"/>
    </location>
</feature>
<dbReference type="InterPro" id="IPR029033">
    <property type="entry name" value="His_PPase_superfam"/>
</dbReference>
<evidence type="ECO:0000256" key="3">
    <source>
        <dbReference type="SAM" id="MobiDB-lite"/>
    </source>
</evidence>
<dbReference type="InterPro" id="IPR041821">
    <property type="entry name" value="CG11883_N"/>
</dbReference>
<dbReference type="OrthoDB" id="10252235at2759"/>
<sequence>MGNPPATIIIARHGARLDAADKNWHLTSPTPYDPPLSYGGWMQSRALGARIVDLLTSQDDSPLNTTTTTGSPRSYSSSANVSPDSSARSSPQPSSPKRKRRIIIHTSPYLRCLQTAIAVSSGISQYHPSPESDPAGASTGPDGNADANLDDHRSLLRVDAFLGEWLSPDYFEDITPPPNSERLLGAAKAELLRRSVDMVPQADISNKPPTGYFPGGWGSTSTPTSPIREEGPPPTKIARGQRSRADSYDALNSAHSTRPKGLLSRINTNLSSIPDDNAGSYVPPTPSYAIAPSDPIPAGYVTHARNACANVDYQWDSMRAPQSWGDGGNYGEEWSAMHARFRNGLESMIEWYQDNGNTQFPRQLPDGCETNNDKNEGDGDDAVDTVLVLITHGAGCNAMVGALTGEPVLLDFNTASLTMAKRKDASVDAPGVKTRYRSASDPSCLLGYDLKLAASVDHLRPPAKHPTRRGSSTLSSPVTLSSPWVPSYRHRATSRSSLSQGQFIIGPSTPGLSSQSLANGRPSTAPRGASGLWGSNSTSGDDSADDIVPNFGGPVVSNPSANVEESVEHKSEEASAGWGNNQVPQRTLSQRGLWGSAPLKTDRTDVKRRWTVTEQRMSVLETGGLSVTHSCQRTGCPDLRLLHYNDVYHVEPGSAEPVGGVARFQSVINYYRSHPNFTDQPELLTFFSGDAFNPSLESTVTKGRHMVPFLNKAGTDVACMGNHDLDFGVAQFRHLRSQGKFPWLLANVLDPALGEGVPIANCEQTVMLTASNGIKIGVLGLGEREWLETINALPPDLIYKSATKTALELAPCLREQGADLVVAVTHQREPNDNKLAQNLPPGTVDIILGGHDHFYAHSIINGTHVLRSGTDFKQLSYIEAWRKSDGSGWDFSIDRRDMIRAIPEDPATVNLVERVTSTLKAKLEKPIGFTVRPLDGRFSTVRQKESNLGNFVCDLMRYYYAADCAMMAGGTMRGDQVYPPGIIRLKDVLNCFPFEDPVVLLRVKGDALFEALENGVSQLPAMEGRFTQVSNISFGFKPSAPPGSRITFAKIGGKPIDYDRKYVLATRGYMSRGKDGFASLLTQSEGGEVEEIVDEESGVLLSTILRQYFLSLRVMGRWQRWSNSMARHWDGVHKGLHCNGLVKPPSAGPSPVSEKVPAQPQRPGLLRTSKSYYYGRFPQIATIEEDAKAEEEAEEDIMDSDSDDDPDILTTPQPVTNYVTLPAQSAAEEEYRLRLARQVLRKWMRKTGLRSSRLDALDQGEGEFEYTPAWTQGIAPRLEGRIVIEE</sequence>
<keyword evidence="2" id="KW-0732">Signal</keyword>
<feature type="region of interest" description="Disordered" evidence="3">
    <location>
        <begin position="123"/>
        <end position="149"/>
    </location>
</feature>
<reference evidence="6 7" key="1">
    <citation type="journal article" date="2016" name="BMC Genomics">
        <title>Comparative genomic and transcriptomic analyses of the Fuzhuan brick tea-fermentation fungus Aspergillus cristatus.</title>
        <authorList>
            <person name="Ge Y."/>
            <person name="Wang Y."/>
            <person name="Liu Y."/>
            <person name="Tan Y."/>
            <person name="Ren X."/>
            <person name="Zhang X."/>
            <person name="Hyde K.D."/>
            <person name="Liu Y."/>
            <person name="Liu Z."/>
        </authorList>
    </citation>
    <scope>NUCLEOTIDE SEQUENCE [LARGE SCALE GENOMIC DNA]</scope>
    <source>
        <strain evidence="6 7">GZAAS20.1005</strain>
    </source>
</reference>
<gene>
    <name evidence="6" type="ORF">SI65_00018</name>
</gene>
<feature type="domain" description="5'-Nucleotidase C-terminal" evidence="5">
    <location>
        <begin position="930"/>
        <end position="1078"/>
    </location>
</feature>
<dbReference type="Gene3D" id="3.90.780.10">
    <property type="entry name" value="5'-Nucleotidase, C-terminal domain"/>
    <property type="match status" value="1"/>
</dbReference>
<feature type="region of interest" description="Disordered" evidence="3">
    <location>
        <begin position="1140"/>
        <end position="1162"/>
    </location>
</feature>
<comment type="similarity">
    <text evidence="1">Belongs to the 5'-nucleotidase family.</text>
</comment>
<dbReference type="Pfam" id="PF00149">
    <property type="entry name" value="Metallophos"/>
    <property type="match status" value="1"/>
</dbReference>
<evidence type="ECO:0000259" key="5">
    <source>
        <dbReference type="Pfam" id="PF02872"/>
    </source>
</evidence>
<dbReference type="InterPro" id="IPR029052">
    <property type="entry name" value="Metallo-depent_PP-like"/>
</dbReference>
<keyword evidence="7" id="KW-1185">Reference proteome</keyword>
<name>A0A1E3BN84_ASPCR</name>